<gene>
    <name evidence="1" type="primary">Acey_s1042.g3475</name>
    <name evidence="1" type="ORF">Y032_1042g3475</name>
</gene>
<proteinExistence type="predicted"/>
<dbReference type="Proteomes" id="UP000024635">
    <property type="component" value="Unassembled WGS sequence"/>
</dbReference>
<evidence type="ECO:0000313" key="2">
    <source>
        <dbReference type="Proteomes" id="UP000024635"/>
    </source>
</evidence>
<evidence type="ECO:0000313" key="1">
    <source>
        <dbReference type="EMBL" id="EYC35490.1"/>
    </source>
</evidence>
<dbReference type="EMBL" id="JARK01000642">
    <property type="protein sequence ID" value="EYC35490.1"/>
    <property type="molecule type" value="Genomic_DNA"/>
</dbReference>
<name>A0A016W781_9BILA</name>
<keyword evidence="2" id="KW-1185">Reference proteome</keyword>
<sequence length="95" mass="10792">MPFLENYSELQIAVDKGRDRGAAFLGRSTGALHAGSGRLLWRGTRVLCCSQKRTARTSMQSPCVAAQERRAAASALVYGRLEFTVYHWWIWRLYL</sequence>
<dbReference type="AlphaFoldDB" id="A0A016W781"/>
<accession>A0A016W781</accession>
<protein>
    <submittedName>
        <fullName evidence="1">Uncharacterized protein</fullName>
    </submittedName>
</protein>
<comment type="caution">
    <text evidence="1">The sequence shown here is derived from an EMBL/GenBank/DDBJ whole genome shotgun (WGS) entry which is preliminary data.</text>
</comment>
<reference evidence="2" key="1">
    <citation type="journal article" date="2015" name="Nat. Genet.">
        <title>The genome and transcriptome of the zoonotic hookworm Ancylostoma ceylanicum identify infection-specific gene families.</title>
        <authorList>
            <person name="Schwarz E.M."/>
            <person name="Hu Y."/>
            <person name="Antoshechkin I."/>
            <person name="Miller M.M."/>
            <person name="Sternberg P.W."/>
            <person name="Aroian R.V."/>
        </authorList>
    </citation>
    <scope>NUCLEOTIDE SEQUENCE</scope>
    <source>
        <strain evidence="2">HY135</strain>
    </source>
</reference>
<organism evidence="1 2">
    <name type="scientific">Ancylostoma ceylanicum</name>
    <dbReference type="NCBI Taxonomy" id="53326"/>
    <lineage>
        <taxon>Eukaryota</taxon>
        <taxon>Metazoa</taxon>
        <taxon>Ecdysozoa</taxon>
        <taxon>Nematoda</taxon>
        <taxon>Chromadorea</taxon>
        <taxon>Rhabditida</taxon>
        <taxon>Rhabditina</taxon>
        <taxon>Rhabditomorpha</taxon>
        <taxon>Strongyloidea</taxon>
        <taxon>Ancylostomatidae</taxon>
        <taxon>Ancylostomatinae</taxon>
        <taxon>Ancylostoma</taxon>
    </lineage>
</organism>